<dbReference type="CDD" id="cd02064">
    <property type="entry name" value="FAD_synthetase_N"/>
    <property type="match status" value="1"/>
</dbReference>
<evidence type="ECO:0000256" key="13">
    <source>
        <dbReference type="ARBA" id="ARBA00047880"/>
    </source>
</evidence>
<dbReference type="RefSeq" id="WP_386757169.1">
    <property type="nucleotide sequence ID" value="NZ_JBHRXK010000001.1"/>
</dbReference>
<keyword evidence="11 15" id="KW-0067">ATP-binding</keyword>
<comment type="catalytic activity">
    <reaction evidence="14 15">
        <text>FMN + ATP + H(+) = FAD + diphosphate</text>
        <dbReference type="Rhea" id="RHEA:17237"/>
        <dbReference type="ChEBI" id="CHEBI:15378"/>
        <dbReference type="ChEBI" id="CHEBI:30616"/>
        <dbReference type="ChEBI" id="CHEBI:33019"/>
        <dbReference type="ChEBI" id="CHEBI:57692"/>
        <dbReference type="ChEBI" id="CHEBI:58210"/>
        <dbReference type="EC" id="2.7.7.2"/>
    </reaction>
</comment>
<evidence type="ECO:0000256" key="8">
    <source>
        <dbReference type="ARBA" id="ARBA00022741"/>
    </source>
</evidence>
<dbReference type="SUPFAM" id="SSF52374">
    <property type="entry name" value="Nucleotidylyl transferase"/>
    <property type="match status" value="1"/>
</dbReference>
<keyword evidence="6 15" id="KW-0808">Transferase</keyword>
<evidence type="ECO:0000256" key="6">
    <source>
        <dbReference type="ARBA" id="ARBA00022679"/>
    </source>
</evidence>
<gene>
    <name evidence="17" type="ORF">ACFOLC_02405</name>
</gene>
<accession>A0ABV7RPJ4</accession>
<evidence type="ECO:0000256" key="12">
    <source>
        <dbReference type="ARBA" id="ARBA00023268"/>
    </source>
</evidence>
<dbReference type="Proteomes" id="UP001595740">
    <property type="component" value="Unassembled WGS sequence"/>
</dbReference>
<keyword evidence="7 15" id="KW-0548">Nucleotidyltransferase</keyword>
<evidence type="ECO:0000256" key="2">
    <source>
        <dbReference type="ARBA" id="ARBA00004726"/>
    </source>
</evidence>
<dbReference type="GO" id="GO:0003919">
    <property type="term" value="F:FMN adenylyltransferase activity"/>
    <property type="evidence" value="ECO:0007669"/>
    <property type="project" value="UniProtKB-EC"/>
</dbReference>
<name>A0ABV7RPJ4_9GAMM</name>
<evidence type="ECO:0000256" key="10">
    <source>
        <dbReference type="ARBA" id="ARBA00022827"/>
    </source>
</evidence>
<dbReference type="Gene3D" id="2.40.30.30">
    <property type="entry name" value="Riboflavin kinase-like"/>
    <property type="match status" value="1"/>
</dbReference>
<keyword evidence="9 15" id="KW-0418">Kinase</keyword>
<evidence type="ECO:0000256" key="11">
    <source>
        <dbReference type="ARBA" id="ARBA00022840"/>
    </source>
</evidence>
<evidence type="ECO:0000313" key="18">
    <source>
        <dbReference type="Proteomes" id="UP001595740"/>
    </source>
</evidence>
<comment type="catalytic activity">
    <reaction evidence="13 15">
        <text>riboflavin + ATP = FMN + ADP + H(+)</text>
        <dbReference type="Rhea" id="RHEA:14357"/>
        <dbReference type="ChEBI" id="CHEBI:15378"/>
        <dbReference type="ChEBI" id="CHEBI:30616"/>
        <dbReference type="ChEBI" id="CHEBI:57986"/>
        <dbReference type="ChEBI" id="CHEBI:58210"/>
        <dbReference type="ChEBI" id="CHEBI:456216"/>
        <dbReference type="EC" id="2.7.1.26"/>
    </reaction>
</comment>
<evidence type="ECO:0000256" key="1">
    <source>
        <dbReference type="ARBA" id="ARBA00002121"/>
    </source>
</evidence>
<comment type="pathway">
    <text evidence="2 15">Cofactor biosynthesis; FAD biosynthesis; FAD from FMN: step 1/1.</text>
</comment>
<evidence type="ECO:0000256" key="9">
    <source>
        <dbReference type="ARBA" id="ARBA00022777"/>
    </source>
</evidence>
<keyword evidence="4 15" id="KW-0285">Flavoprotein</keyword>
<keyword evidence="12" id="KW-0511">Multifunctional enzyme</keyword>
<dbReference type="InterPro" id="IPR002606">
    <property type="entry name" value="Riboflavin_kinase_bac"/>
</dbReference>
<dbReference type="InterPro" id="IPR023465">
    <property type="entry name" value="Riboflavin_kinase_dom_sf"/>
</dbReference>
<comment type="function">
    <text evidence="1">Catalyzes the phosphorylation of riboflavin to FMN followed by the adenylation of FMN to FAD.</text>
</comment>
<organism evidence="17 18">
    <name type="scientific">Lysobacter cavernae</name>
    <dbReference type="NCBI Taxonomy" id="1685901"/>
    <lineage>
        <taxon>Bacteria</taxon>
        <taxon>Pseudomonadati</taxon>
        <taxon>Pseudomonadota</taxon>
        <taxon>Gammaproteobacteria</taxon>
        <taxon>Lysobacterales</taxon>
        <taxon>Lysobacteraceae</taxon>
        <taxon>Lysobacter</taxon>
    </lineage>
</organism>
<keyword evidence="18" id="KW-1185">Reference proteome</keyword>
<evidence type="ECO:0000256" key="4">
    <source>
        <dbReference type="ARBA" id="ARBA00022630"/>
    </source>
</evidence>
<keyword evidence="8 15" id="KW-0547">Nucleotide-binding</keyword>
<evidence type="ECO:0000256" key="14">
    <source>
        <dbReference type="ARBA" id="ARBA00049494"/>
    </source>
</evidence>
<dbReference type="NCBIfam" id="TIGR00083">
    <property type="entry name" value="ribF"/>
    <property type="match status" value="1"/>
</dbReference>
<dbReference type="PANTHER" id="PTHR22749:SF6">
    <property type="entry name" value="RIBOFLAVIN KINASE"/>
    <property type="match status" value="1"/>
</dbReference>
<dbReference type="NCBIfam" id="NF004159">
    <property type="entry name" value="PRK05627.1-2"/>
    <property type="match status" value="1"/>
</dbReference>
<dbReference type="Pfam" id="PF06574">
    <property type="entry name" value="FAD_syn"/>
    <property type="match status" value="1"/>
</dbReference>
<dbReference type="SMART" id="SM00904">
    <property type="entry name" value="Flavokinase"/>
    <property type="match status" value="1"/>
</dbReference>
<dbReference type="NCBIfam" id="NF004163">
    <property type="entry name" value="PRK05627.1-6"/>
    <property type="match status" value="1"/>
</dbReference>
<comment type="similarity">
    <text evidence="15">Belongs to the ribF family.</text>
</comment>
<evidence type="ECO:0000313" key="17">
    <source>
        <dbReference type="EMBL" id="MFC3549860.1"/>
    </source>
</evidence>
<dbReference type="NCBIfam" id="NF004160">
    <property type="entry name" value="PRK05627.1-3"/>
    <property type="match status" value="1"/>
</dbReference>
<feature type="domain" description="Riboflavin kinase" evidence="16">
    <location>
        <begin position="184"/>
        <end position="308"/>
    </location>
</feature>
<dbReference type="EC" id="2.7.7.2" evidence="15"/>
<dbReference type="PANTHER" id="PTHR22749">
    <property type="entry name" value="RIBOFLAVIN KINASE/FMN ADENYLYLTRANSFERASE"/>
    <property type="match status" value="1"/>
</dbReference>
<dbReference type="InterPro" id="IPR015864">
    <property type="entry name" value="FAD_synthase"/>
</dbReference>
<comment type="caution">
    <text evidence="17">The sequence shown here is derived from an EMBL/GenBank/DDBJ whole genome shotgun (WGS) entry which is preliminary data.</text>
</comment>
<evidence type="ECO:0000256" key="7">
    <source>
        <dbReference type="ARBA" id="ARBA00022695"/>
    </source>
</evidence>
<evidence type="ECO:0000256" key="15">
    <source>
        <dbReference type="PIRNR" id="PIRNR004491"/>
    </source>
</evidence>
<dbReference type="GO" id="GO:0008531">
    <property type="term" value="F:riboflavin kinase activity"/>
    <property type="evidence" value="ECO:0007669"/>
    <property type="project" value="UniProtKB-EC"/>
</dbReference>
<dbReference type="EMBL" id="JBHRXK010000001">
    <property type="protein sequence ID" value="MFC3549860.1"/>
    <property type="molecule type" value="Genomic_DNA"/>
</dbReference>
<sequence>MSRLFRDVEGGPRCPHGSVVCIGAFDGLHLGHRALVRHTVSRAHSLGLPAVALSFEPLPREFFAPASPPPRLLLPRAKAEGLFALGVDQVGLLRFNARLSGVSAEEFVRSVLIRHLAAREVWVGPEFRFGKGRSGDLALLHRIGSESGCVAGEIEPVLLDGERVSSTRIREALQQGDFAAAARWLGRPYAIGGRVVRGQRLGRTLGFPTANLRFAGKTPALSGIYATWVHGVDAKPWSSVSSLGTRPTVAGVEPLLEAHLFDFDGDLYGRRIEVEFVAKLRDELKFSDLPALTAQMHRDAEQARAILSQDRPRAFA</sequence>
<comment type="pathway">
    <text evidence="3 15">Cofactor biosynthesis; FMN biosynthesis; FMN from riboflavin (ATP route): step 1/1.</text>
</comment>
<protein>
    <recommendedName>
        <fullName evidence="15">Riboflavin biosynthesis protein</fullName>
    </recommendedName>
    <domain>
        <recommendedName>
            <fullName evidence="15">Riboflavin kinase</fullName>
            <ecNumber evidence="15">2.7.1.26</ecNumber>
        </recommendedName>
        <alternativeName>
            <fullName evidence="15">Flavokinase</fullName>
        </alternativeName>
    </domain>
    <domain>
        <recommendedName>
            <fullName evidence="15">FMN adenylyltransferase</fullName>
            <ecNumber evidence="15">2.7.7.2</ecNumber>
        </recommendedName>
        <alternativeName>
            <fullName evidence="15">FAD pyrophosphorylase</fullName>
        </alternativeName>
        <alternativeName>
            <fullName evidence="15">FAD synthase</fullName>
        </alternativeName>
    </domain>
</protein>
<dbReference type="EC" id="2.7.1.26" evidence="15"/>
<keyword evidence="10 15" id="KW-0274">FAD</keyword>
<proteinExistence type="inferred from homology"/>
<dbReference type="SUPFAM" id="SSF82114">
    <property type="entry name" value="Riboflavin kinase-like"/>
    <property type="match status" value="1"/>
</dbReference>
<keyword evidence="5 15" id="KW-0288">FMN</keyword>
<dbReference type="InterPro" id="IPR023468">
    <property type="entry name" value="Riboflavin_kinase"/>
</dbReference>
<evidence type="ECO:0000256" key="5">
    <source>
        <dbReference type="ARBA" id="ARBA00022643"/>
    </source>
</evidence>
<dbReference type="Pfam" id="PF01687">
    <property type="entry name" value="Flavokinase"/>
    <property type="match status" value="1"/>
</dbReference>
<dbReference type="PIRSF" id="PIRSF004491">
    <property type="entry name" value="FAD_Synth"/>
    <property type="match status" value="1"/>
</dbReference>
<evidence type="ECO:0000256" key="3">
    <source>
        <dbReference type="ARBA" id="ARBA00005201"/>
    </source>
</evidence>
<dbReference type="Gene3D" id="3.40.50.620">
    <property type="entry name" value="HUPs"/>
    <property type="match status" value="1"/>
</dbReference>
<dbReference type="InterPro" id="IPR015865">
    <property type="entry name" value="Riboflavin_kinase_bac/euk"/>
</dbReference>
<evidence type="ECO:0000259" key="16">
    <source>
        <dbReference type="SMART" id="SM00904"/>
    </source>
</evidence>
<dbReference type="InterPro" id="IPR014729">
    <property type="entry name" value="Rossmann-like_a/b/a_fold"/>
</dbReference>
<reference evidence="18" key="1">
    <citation type="journal article" date="2019" name="Int. J. Syst. Evol. Microbiol.">
        <title>The Global Catalogue of Microorganisms (GCM) 10K type strain sequencing project: providing services to taxonomists for standard genome sequencing and annotation.</title>
        <authorList>
            <consortium name="The Broad Institute Genomics Platform"/>
            <consortium name="The Broad Institute Genome Sequencing Center for Infectious Disease"/>
            <person name="Wu L."/>
            <person name="Ma J."/>
        </authorList>
    </citation>
    <scope>NUCLEOTIDE SEQUENCE [LARGE SCALE GENOMIC DNA]</scope>
    <source>
        <strain evidence="18">KCTC 42875</strain>
    </source>
</reference>